<gene>
    <name evidence="2" type="ORF">VZC37_20915</name>
</gene>
<proteinExistence type="predicted"/>
<accession>A0ABU7MI88</accession>
<feature type="transmembrane region" description="Helical" evidence="1">
    <location>
        <begin position="198"/>
        <end position="219"/>
    </location>
</feature>
<keyword evidence="1" id="KW-0472">Membrane</keyword>
<organism evidence="2 3">
    <name type="scientific">Gordonia sesuvii</name>
    <dbReference type="NCBI Taxonomy" id="3116777"/>
    <lineage>
        <taxon>Bacteria</taxon>
        <taxon>Bacillati</taxon>
        <taxon>Actinomycetota</taxon>
        <taxon>Actinomycetes</taxon>
        <taxon>Mycobacteriales</taxon>
        <taxon>Gordoniaceae</taxon>
        <taxon>Gordonia</taxon>
    </lineage>
</organism>
<sequence>MTVQNPVRTRTEIPAPSIDLDVRSRPIPLSRLTLVELRKLVDTRAGFWLTASIGVLSVVVAVAMLITERNSPENLNFGELFGVMNIPTGIILPVLAILLVTGEWSQRAALTTFTMEPRRERVVTAKLLAALITGVAAVIIALTMGAVATVIADIIYTDPAGAWSFTAAGLFNSFLLQIFGLLLGFGFAALILNTPGAIVAYFALPTALMLMTELVPWFADNLGQWVDTGLTLLPFQSGEWATGGEWARLAVSAIVWIAIPLTLGVIRVLRSEVK</sequence>
<feature type="transmembrane region" description="Helical" evidence="1">
    <location>
        <begin position="162"/>
        <end position="191"/>
    </location>
</feature>
<keyword evidence="3" id="KW-1185">Reference proteome</keyword>
<comment type="caution">
    <text evidence="2">The sequence shown here is derived from an EMBL/GenBank/DDBJ whole genome shotgun (WGS) entry which is preliminary data.</text>
</comment>
<reference evidence="2 3" key="1">
    <citation type="submission" date="2024-01" db="EMBL/GenBank/DDBJ databases">
        <title>Draft genome sequence of Gordonia sp. LSe1-13.</title>
        <authorList>
            <person name="Suphannarot A."/>
            <person name="Mingma R."/>
        </authorList>
    </citation>
    <scope>NUCLEOTIDE SEQUENCE [LARGE SCALE GENOMIC DNA]</scope>
    <source>
        <strain evidence="2 3">LSe1-13</strain>
    </source>
</reference>
<name>A0ABU7MI88_9ACTN</name>
<dbReference type="Proteomes" id="UP001347146">
    <property type="component" value="Unassembled WGS sequence"/>
</dbReference>
<keyword evidence="1" id="KW-1133">Transmembrane helix</keyword>
<evidence type="ECO:0000256" key="1">
    <source>
        <dbReference type="SAM" id="Phobius"/>
    </source>
</evidence>
<protein>
    <submittedName>
        <fullName evidence="2">ABC transporter permease</fullName>
    </submittedName>
</protein>
<keyword evidence="1" id="KW-0812">Transmembrane</keyword>
<evidence type="ECO:0000313" key="3">
    <source>
        <dbReference type="Proteomes" id="UP001347146"/>
    </source>
</evidence>
<feature type="transmembrane region" description="Helical" evidence="1">
    <location>
        <begin position="127"/>
        <end position="156"/>
    </location>
</feature>
<dbReference type="EMBL" id="JAZDUF010000007">
    <property type="protein sequence ID" value="MEE3852814.1"/>
    <property type="molecule type" value="Genomic_DNA"/>
</dbReference>
<dbReference type="RefSeq" id="WP_330435358.1">
    <property type="nucleotide sequence ID" value="NZ_JAZDUF010000007.1"/>
</dbReference>
<feature type="transmembrane region" description="Helical" evidence="1">
    <location>
        <begin position="47"/>
        <end position="66"/>
    </location>
</feature>
<evidence type="ECO:0000313" key="2">
    <source>
        <dbReference type="EMBL" id="MEE3852814.1"/>
    </source>
</evidence>
<feature type="transmembrane region" description="Helical" evidence="1">
    <location>
        <begin position="246"/>
        <end position="269"/>
    </location>
</feature>
<feature type="transmembrane region" description="Helical" evidence="1">
    <location>
        <begin position="86"/>
        <end position="106"/>
    </location>
</feature>